<name>A0A0D2DJ92_9EURO</name>
<evidence type="ECO:0000256" key="9">
    <source>
        <dbReference type="SAM" id="Phobius"/>
    </source>
</evidence>
<feature type="domain" description="Cation efflux protein cytoplasmic" evidence="11">
    <location>
        <begin position="256"/>
        <end position="334"/>
    </location>
</feature>
<dbReference type="RefSeq" id="XP_016256015.1">
    <property type="nucleotide sequence ID" value="XM_016413605.1"/>
</dbReference>
<dbReference type="Proteomes" id="UP000053342">
    <property type="component" value="Unassembled WGS sequence"/>
</dbReference>
<comment type="similarity">
    <text evidence="2">Belongs to the cation diffusion facilitator (CDF) transporter (TC 2.A.4) family. SLC30A subfamily.</text>
</comment>
<evidence type="ECO:0000256" key="7">
    <source>
        <dbReference type="ARBA" id="ARBA00023136"/>
    </source>
</evidence>
<feature type="compositionally biased region" description="Basic and acidic residues" evidence="8">
    <location>
        <begin position="159"/>
        <end position="177"/>
    </location>
</feature>
<dbReference type="InterPro" id="IPR036837">
    <property type="entry name" value="Cation_efflux_CTD_sf"/>
</dbReference>
<dbReference type="Pfam" id="PF01545">
    <property type="entry name" value="Cation_efflux"/>
    <property type="match status" value="1"/>
</dbReference>
<evidence type="ECO:0000256" key="8">
    <source>
        <dbReference type="SAM" id="MobiDB-lite"/>
    </source>
</evidence>
<evidence type="ECO:0000256" key="1">
    <source>
        <dbReference type="ARBA" id="ARBA00004141"/>
    </source>
</evidence>
<sequence>MGYVFYAYCLRDFHKAELPFPSGNALRLLAIQRFAEPQEVSSPILILVVCCCGLSSNLLGMALLHEHEKSEPETCNIPEDMSNSGRRMTFEGTNIRSVQRKARSSRRAASLSQISIHPTAFRADVIAAAQSHAVDNTGEQETENTSPLASQSGNSAKPTDLHGDYIHARNDEGKGKGKGHDLNMAGVFLHVLGDAVGNIGVITSARFIWLTQFSWRFYTDPLVSIIITAIIITAIILHSAISLCTAASRILLQAVPKGINVNEIKQDITTLPGVADYHALHGWQLSDTDVIATVHIEVDHKVVKDSHEQYIELASVMRDCLAAYGIHSATIQPEFFASTGEGTSTGRVAIYESTP</sequence>
<organism evidence="12 13">
    <name type="scientific">Exophiala oligosperma</name>
    <dbReference type="NCBI Taxonomy" id="215243"/>
    <lineage>
        <taxon>Eukaryota</taxon>
        <taxon>Fungi</taxon>
        <taxon>Dikarya</taxon>
        <taxon>Ascomycota</taxon>
        <taxon>Pezizomycotina</taxon>
        <taxon>Eurotiomycetes</taxon>
        <taxon>Chaetothyriomycetidae</taxon>
        <taxon>Chaetothyriales</taxon>
        <taxon>Herpotrichiellaceae</taxon>
        <taxon>Exophiala</taxon>
    </lineage>
</organism>
<dbReference type="GO" id="GO:0006882">
    <property type="term" value="P:intracellular zinc ion homeostasis"/>
    <property type="evidence" value="ECO:0007669"/>
    <property type="project" value="TreeGrafter"/>
</dbReference>
<keyword evidence="4 9" id="KW-0812">Transmembrane</keyword>
<evidence type="ECO:0000256" key="4">
    <source>
        <dbReference type="ARBA" id="ARBA00022692"/>
    </source>
</evidence>
<dbReference type="HOGENOM" id="CLU_013430_4_3_1"/>
<protein>
    <recommendedName>
        <fullName evidence="14">Cation efflux protein cytoplasmic domain-containing protein</fullName>
    </recommendedName>
</protein>
<evidence type="ECO:0000256" key="5">
    <source>
        <dbReference type="ARBA" id="ARBA00022833"/>
    </source>
</evidence>
<dbReference type="NCBIfam" id="TIGR01297">
    <property type="entry name" value="CDF"/>
    <property type="match status" value="1"/>
</dbReference>
<keyword evidence="6 9" id="KW-1133">Transmembrane helix</keyword>
<proteinExistence type="inferred from homology"/>
<dbReference type="GO" id="GO:0005385">
    <property type="term" value="F:zinc ion transmembrane transporter activity"/>
    <property type="evidence" value="ECO:0007669"/>
    <property type="project" value="TreeGrafter"/>
</dbReference>
<feature type="domain" description="Cation efflux protein transmembrane" evidence="10">
    <location>
        <begin position="30"/>
        <end position="234"/>
    </location>
</feature>
<reference evidence="12 13" key="1">
    <citation type="submission" date="2015-01" db="EMBL/GenBank/DDBJ databases">
        <title>The Genome Sequence of Exophiala oligosperma CBS72588.</title>
        <authorList>
            <consortium name="The Broad Institute Genomics Platform"/>
            <person name="Cuomo C."/>
            <person name="de Hoog S."/>
            <person name="Gorbushina A."/>
            <person name="Stielow B."/>
            <person name="Teixiera M."/>
            <person name="Abouelleil A."/>
            <person name="Chapman S.B."/>
            <person name="Priest M."/>
            <person name="Young S.K."/>
            <person name="Wortman J."/>
            <person name="Nusbaum C."/>
            <person name="Birren B."/>
        </authorList>
    </citation>
    <scope>NUCLEOTIDE SEQUENCE [LARGE SCALE GENOMIC DNA]</scope>
    <source>
        <strain evidence="12 13">CBS 72588</strain>
    </source>
</reference>
<dbReference type="AlphaFoldDB" id="A0A0D2DJ92"/>
<gene>
    <name evidence="12" type="ORF">PV06_11859</name>
</gene>
<dbReference type="VEuPathDB" id="FungiDB:PV06_11859"/>
<dbReference type="InterPro" id="IPR027469">
    <property type="entry name" value="Cation_efflux_TMD_sf"/>
</dbReference>
<dbReference type="PANTHER" id="PTHR45820">
    <property type="entry name" value="FI23527P1"/>
    <property type="match status" value="1"/>
</dbReference>
<dbReference type="SUPFAM" id="SSF160240">
    <property type="entry name" value="Cation efflux protein cytoplasmic domain-like"/>
    <property type="match status" value="1"/>
</dbReference>
<dbReference type="Pfam" id="PF16916">
    <property type="entry name" value="ZT_dimer"/>
    <property type="match status" value="1"/>
</dbReference>
<feature type="compositionally biased region" description="Polar residues" evidence="8">
    <location>
        <begin position="133"/>
        <end position="157"/>
    </location>
</feature>
<evidence type="ECO:0008006" key="14">
    <source>
        <dbReference type="Google" id="ProtNLM"/>
    </source>
</evidence>
<dbReference type="EMBL" id="KN847414">
    <property type="protein sequence ID" value="KIW35799.1"/>
    <property type="molecule type" value="Genomic_DNA"/>
</dbReference>
<feature type="transmembrane region" description="Helical" evidence="9">
    <location>
        <begin position="187"/>
        <end position="210"/>
    </location>
</feature>
<keyword evidence="3" id="KW-0813">Transport</keyword>
<evidence type="ECO:0000259" key="11">
    <source>
        <dbReference type="Pfam" id="PF16916"/>
    </source>
</evidence>
<evidence type="ECO:0000256" key="6">
    <source>
        <dbReference type="ARBA" id="ARBA00022989"/>
    </source>
</evidence>
<feature type="transmembrane region" description="Helical" evidence="9">
    <location>
        <begin position="222"/>
        <end position="247"/>
    </location>
</feature>
<keyword evidence="5" id="KW-0862">Zinc</keyword>
<comment type="subcellular location">
    <subcellularLocation>
        <location evidence="1">Membrane</location>
        <topology evidence="1">Multi-pass membrane protein</topology>
    </subcellularLocation>
</comment>
<keyword evidence="7 9" id="KW-0472">Membrane</keyword>
<keyword evidence="13" id="KW-1185">Reference proteome</keyword>
<dbReference type="OrthoDB" id="9944568at2759"/>
<evidence type="ECO:0000256" key="3">
    <source>
        <dbReference type="ARBA" id="ARBA00022448"/>
    </source>
</evidence>
<dbReference type="InterPro" id="IPR058533">
    <property type="entry name" value="Cation_efflux_TM"/>
</dbReference>
<dbReference type="GO" id="GO:0016020">
    <property type="term" value="C:membrane"/>
    <property type="evidence" value="ECO:0007669"/>
    <property type="project" value="UniProtKB-SubCell"/>
</dbReference>
<evidence type="ECO:0000313" key="13">
    <source>
        <dbReference type="Proteomes" id="UP000053342"/>
    </source>
</evidence>
<dbReference type="SUPFAM" id="SSF161111">
    <property type="entry name" value="Cation efflux protein transmembrane domain-like"/>
    <property type="match status" value="1"/>
</dbReference>
<evidence type="ECO:0000313" key="12">
    <source>
        <dbReference type="EMBL" id="KIW35799.1"/>
    </source>
</evidence>
<accession>A0A0D2DJ92</accession>
<feature type="region of interest" description="Disordered" evidence="8">
    <location>
        <begin position="133"/>
        <end position="177"/>
    </location>
</feature>
<evidence type="ECO:0000256" key="2">
    <source>
        <dbReference type="ARBA" id="ARBA00008873"/>
    </source>
</evidence>
<dbReference type="InterPro" id="IPR027470">
    <property type="entry name" value="Cation_efflux_CTD"/>
</dbReference>
<dbReference type="InterPro" id="IPR002524">
    <property type="entry name" value="Cation_efflux"/>
</dbReference>
<dbReference type="GeneID" id="27363933"/>
<dbReference type="Gene3D" id="1.20.1510.10">
    <property type="entry name" value="Cation efflux protein transmembrane domain"/>
    <property type="match status" value="1"/>
</dbReference>
<evidence type="ECO:0000259" key="10">
    <source>
        <dbReference type="Pfam" id="PF01545"/>
    </source>
</evidence>
<dbReference type="PANTHER" id="PTHR45820:SF4">
    <property type="entry name" value="ZINC TRANSPORTER 63C, ISOFORM F"/>
    <property type="match status" value="1"/>
</dbReference>